<comment type="catalytic activity">
    <reaction evidence="1">
        <text>ATP + protein L-histidine = ADP + protein N-phospho-L-histidine.</text>
        <dbReference type="EC" id="2.7.13.3"/>
    </reaction>
</comment>
<dbReference type="InterPro" id="IPR004358">
    <property type="entry name" value="Sig_transdc_His_kin-like_C"/>
</dbReference>
<name>A0A6J4UR78_9CYAN</name>
<protein>
    <recommendedName>
        <fullName evidence="2">histidine kinase</fullName>
        <ecNumber evidence="2">2.7.13.3</ecNumber>
    </recommendedName>
</protein>
<dbReference type="InterPro" id="IPR005467">
    <property type="entry name" value="His_kinase_dom"/>
</dbReference>
<dbReference type="SUPFAM" id="SSF55874">
    <property type="entry name" value="ATPase domain of HSP90 chaperone/DNA topoisomerase II/histidine kinase"/>
    <property type="match status" value="1"/>
</dbReference>
<dbReference type="PROSITE" id="PS50109">
    <property type="entry name" value="HIS_KIN"/>
    <property type="match status" value="1"/>
</dbReference>
<gene>
    <name evidence="9" type="ORF">AVDCRST_MAG81-358</name>
</gene>
<dbReference type="FunFam" id="3.30.565.10:FF:000006">
    <property type="entry name" value="Sensor histidine kinase WalK"/>
    <property type="match status" value="1"/>
</dbReference>
<keyword evidence="7" id="KW-0812">Transmembrane</keyword>
<dbReference type="Gene3D" id="1.10.287.130">
    <property type="match status" value="1"/>
</dbReference>
<dbReference type="GO" id="GO:0004721">
    <property type="term" value="F:phosphoprotein phosphatase activity"/>
    <property type="evidence" value="ECO:0007669"/>
    <property type="project" value="TreeGrafter"/>
</dbReference>
<organism evidence="9">
    <name type="scientific">uncultured Synechococcales cyanobacterium</name>
    <dbReference type="NCBI Taxonomy" id="1936017"/>
    <lineage>
        <taxon>Bacteria</taxon>
        <taxon>Bacillati</taxon>
        <taxon>Cyanobacteriota</taxon>
        <taxon>Cyanophyceae</taxon>
        <taxon>Synechococcales</taxon>
        <taxon>environmental samples</taxon>
    </lineage>
</organism>
<dbReference type="Pfam" id="PF00512">
    <property type="entry name" value="HisKA"/>
    <property type="match status" value="1"/>
</dbReference>
<keyword evidence="6" id="KW-0902">Two-component regulatory system</keyword>
<keyword evidence="4" id="KW-0808">Transferase</keyword>
<evidence type="ECO:0000256" key="7">
    <source>
        <dbReference type="SAM" id="Phobius"/>
    </source>
</evidence>
<evidence type="ECO:0000256" key="2">
    <source>
        <dbReference type="ARBA" id="ARBA00012438"/>
    </source>
</evidence>
<proteinExistence type="predicted"/>
<evidence type="ECO:0000256" key="5">
    <source>
        <dbReference type="ARBA" id="ARBA00022777"/>
    </source>
</evidence>
<keyword evidence="7" id="KW-1133">Transmembrane helix</keyword>
<dbReference type="EMBL" id="CADCWO010000025">
    <property type="protein sequence ID" value="CAA9557563.1"/>
    <property type="molecule type" value="Genomic_DNA"/>
</dbReference>
<keyword evidence="7" id="KW-0472">Membrane</keyword>
<dbReference type="InterPro" id="IPR036890">
    <property type="entry name" value="HATPase_C_sf"/>
</dbReference>
<keyword evidence="5 9" id="KW-0418">Kinase</keyword>
<dbReference type="InterPro" id="IPR049835">
    <property type="entry name" value="RppB"/>
</dbReference>
<reference evidence="9" key="1">
    <citation type="submission" date="2020-02" db="EMBL/GenBank/DDBJ databases">
        <authorList>
            <person name="Meier V. D."/>
        </authorList>
    </citation>
    <scope>NUCLEOTIDE SEQUENCE</scope>
    <source>
        <strain evidence="9">AVDCRST_MAG81</strain>
    </source>
</reference>
<dbReference type="AlphaFoldDB" id="A0A6J4UR78"/>
<evidence type="ECO:0000256" key="3">
    <source>
        <dbReference type="ARBA" id="ARBA00022553"/>
    </source>
</evidence>
<dbReference type="GO" id="GO:0005886">
    <property type="term" value="C:plasma membrane"/>
    <property type="evidence" value="ECO:0007669"/>
    <property type="project" value="TreeGrafter"/>
</dbReference>
<dbReference type="CDD" id="cd00082">
    <property type="entry name" value="HisKA"/>
    <property type="match status" value="1"/>
</dbReference>
<evidence type="ECO:0000256" key="1">
    <source>
        <dbReference type="ARBA" id="ARBA00000085"/>
    </source>
</evidence>
<evidence type="ECO:0000256" key="6">
    <source>
        <dbReference type="ARBA" id="ARBA00023012"/>
    </source>
</evidence>
<evidence type="ECO:0000256" key="4">
    <source>
        <dbReference type="ARBA" id="ARBA00022679"/>
    </source>
</evidence>
<dbReference type="InterPro" id="IPR003661">
    <property type="entry name" value="HisK_dim/P_dom"/>
</dbReference>
<dbReference type="EC" id="2.7.13.3" evidence="2"/>
<dbReference type="InterPro" id="IPR050351">
    <property type="entry name" value="BphY/WalK/GraS-like"/>
</dbReference>
<dbReference type="InterPro" id="IPR036097">
    <property type="entry name" value="HisK_dim/P_sf"/>
</dbReference>
<dbReference type="SMART" id="SM00387">
    <property type="entry name" value="HATPase_c"/>
    <property type="match status" value="1"/>
</dbReference>
<accession>A0A6J4UR78</accession>
<dbReference type="SUPFAM" id="SSF47384">
    <property type="entry name" value="Homodimeric domain of signal transducing histidine kinase"/>
    <property type="match status" value="1"/>
</dbReference>
<dbReference type="Pfam" id="PF02518">
    <property type="entry name" value="HATPase_c"/>
    <property type="match status" value="1"/>
</dbReference>
<dbReference type="NCBIfam" id="NF041735">
    <property type="entry name" value="hist_kin_RppB"/>
    <property type="match status" value="1"/>
</dbReference>
<dbReference type="PANTHER" id="PTHR45453:SF1">
    <property type="entry name" value="PHOSPHATE REGULON SENSOR PROTEIN PHOR"/>
    <property type="match status" value="1"/>
</dbReference>
<feature type="domain" description="Histidine kinase" evidence="8">
    <location>
        <begin position="234"/>
        <end position="453"/>
    </location>
</feature>
<evidence type="ECO:0000313" key="9">
    <source>
        <dbReference type="EMBL" id="CAA9557563.1"/>
    </source>
</evidence>
<feature type="transmembrane region" description="Helical" evidence="7">
    <location>
        <begin position="189"/>
        <end position="214"/>
    </location>
</feature>
<dbReference type="PANTHER" id="PTHR45453">
    <property type="entry name" value="PHOSPHATE REGULON SENSOR PROTEIN PHOR"/>
    <property type="match status" value="1"/>
</dbReference>
<dbReference type="CDD" id="cd00075">
    <property type="entry name" value="HATPase"/>
    <property type="match status" value="1"/>
</dbReference>
<keyword evidence="3" id="KW-0597">Phosphoprotein</keyword>
<feature type="transmembrane region" description="Helical" evidence="7">
    <location>
        <begin position="15"/>
        <end position="37"/>
    </location>
</feature>
<evidence type="ECO:0000259" key="8">
    <source>
        <dbReference type="PROSITE" id="PS50109"/>
    </source>
</evidence>
<sequence>MNQSKLFSLTRWRLAGWYASVMGIILTLSSLGFYEAVSHAHRMTLDRELVAVAGTLHDSIEPIPNQPRHLEHLAQQLSSNICLPQTQCLTQTATSIPGASSKGAHVLGAIHQGDYYLRLLNLSGQIVVMSGLQPEELPLTSGEERWQTIADGAGRRYHQISLTLHTEDNRHWGYMQVGRSLNDIDQYLAAVRLTLLLGLPVVLLLVGGSSWWLAGLAMQPIHRSYQQMQQFTADAAHELRTPLAATQATVESALRTSCWSEKEGLDVLRTIERQNNRLAQLVKDLLLLSRTEQQVLSGRYQPCCLNDIVSDLVEELATLAIPAQVKLTAKVQVQKPLYVLGDEEQLYRLVSNLIANAIQYTPGGGQVTVNLAHNDHHASIQVQDTGIGIAPAEQHRIFDRFYRVNSDRSRQTGGAGLGLPIARMIAQAHHSDIQVQSQPGQGSTFIVRLPLYERSQASIV</sequence>
<dbReference type="GO" id="GO:0000155">
    <property type="term" value="F:phosphorelay sensor kinase activity"/>
    <property type="evidence" value="ECO:0007669"/>
    <property type="project" value="InterPro"/>
</dbReference>
<dbReference type="PRINTS" id="PR00344">
    <property type="entry name" value="BCTRLSENSOR"/>
</dbReference>
<dbReference type="SMART" id="SM00388">
    <property type="entry name" value="HisKA"/>
    <property type="match status" value="1"/>
</dbReference>
<dbReference type="Gene3D" id="3.30.565.10">
    <property type="entry name" value="Histidine kinase-like ATPase, C-terminal domain"/>
    <property type="match status" value="1"/>
</dbReference>
<dbReference type="GO" id="GO:0016036">
    <property type="term" value="P:cellular response to phosphate starvation"/>
    <property type="evidence" value="ECO:0007669"/>
    <property type="project" value="TreeGrafter"/>
</dbReference>
<dbReference type="InterPro" id="IPR003594">
    <property type="entry name" value="HATPase_dom"/>
</dbReference>